<dbReference type="InterPro" id="IPR036554">
    <property type="entry name" value="GHMP_kinase_C_sf"/>
</dbReference>
<dbReference type="Proteomes" id="UP000274907">
    <property type="component" value="Unassembled WGS sequence"/>
</dbReference>
<dbReference type="GO" id="GO:0006012">
    <property type="term" value="P:galactose metabolic process"/>
    <property type="evidence" value="ECO:0007669"/>
    <property type="project" value="TreeGrafter"/>
</dbReference>
<keyword evidence="4" id="KW-0808">Transferase</keyword>
<dbReference type="InterPro" id="IPR020568">
    <property type="entry name" value="Ribosomal_Su5_D2-typ_SF"/>
</dbReference>
<dbReference type="OrthoDB" id="4427597at2"/>
<dbReference type="AlphaFoldDB" id="A0A3S0HGR6"/>
<dbReference type="GO" id="GO:0005829">
    <property type="term" value="C:cytosol"/>
    <property type="evidence" value="ECO:0007669"/>
    <property type="project" value="TreeGrafter"/>
</dbReference>
<dbReference type="Gene3D" id="3.30.70.890">
    <property type="entry name" value="GHMP kinase, C-terminal domain"/>
    <property type="match status" value="1"/>
</dbReference>
<dbReference type="EMBL" id="RXHJ01000009">
    <property type="protein sequence ID" value="RSZ62854.1"/>
    <property type="molecule type" value="Genomic_DNA"/>
</dbReference>
<dbReference type="SUPFAM" id="SSF54211">
    <property type="entry name" value="Ribosomal protein S5 domain 2-like"/>
    <property type="match status" value="1"/>
</dbReference>
<evidence type="ECO:0000256" key="2">
    <source>
        <dbReference type="ARBA" id="ARBA00022840"/>
    </source>
</evidence>
<dbReference type="PANTHER" id="PTHR10457">
    <property type="entry name" value="MEVALONATE KINASE/GALACTOKINASE"/>
    <property type="match status" value="1"/>
</dbReference>
<sequence length="427" mass="45380">MPMWPAPELSTTDRAISAHREKVGTEPLHVAHAPATWLLIGEHVDHSGGVVLATLTDLEVAVALSPRSDDLLKVTIHETTPHGVKIIEDQISSGVVAERAAAQQPTIDERGRPVEPPTPEGGLAARLGGIVWTMIQRQLLSRDTAGLDVTVVTDIPDGVGLGDEAALESAFVLALLGDAPDLDDSPVRTRLADVCHQAAEMFSPAPPLRARHTVALRGAGDSVSVIDYADGSVTQAPHPQSADLKFFAITVEHAYTDRSAEIRRRQRFVADACRAFGTDSLRLLPDARQRVVEWLTAVHQVHGTDDTPSVGEAAAWLAFEEKETERAQQLARALRARRSEDIWPLLAQSQSGLTGPYGLLGSEAMVQLCLVRGALGARAASAGNIEGVIAGVSSRRAPNFARDMADDGLVVVPLGRGRVAGVLPAEG</sequence>
<dbReference type="InterPro" id="IPR014721">
    <property type="entry name" value="Ribsml_uS5_D2-typ_fold_subgr"/>
</dbReference>
<gene>
    <name evidence="4" type="ORF">EAH68_08710</name>
</gene>
<dbReference type="Pfam" id="PF10509">
    <property type="entry name" value="GalKase_gal_bdg"/>
    <property type="match status" value="1"/>
</dbReference>
<dbReference type="GO" id="GO:0005524">
    <property type="term" value="F:ATP binding"/>
    <property type="evidence" value="ECO:0007669"/>
    <property type="project" value="UniProtKB-KW"/>
</dbReference>
<feature type="domain" description="Galactokinase N-terminal" evidence="3">
    <location>
        <begin position="18"/>
        <end position="66"/>
    </location>
</feature>
<keyword evidence="5" id="KW-1185">Reference proteome</keyword>
<reference evidence="4 5" key="1">
    <citation type="submission" date="2018-12" db="EMBL/GenBank/DDBJ databases">
        <title>YIM 101343 draft genome.</title>
        <authorList>
            <person name="Chen X."/>
        </authorList>
    </citation>
    <scope>NUCLEOTIDE SEQUENCE [LARGE SCALE GENOMIC DNA]</scope>
    <source>
        <strain evidence="4 5">YIM 101343</strain>
    </source>
</reference>
<evidence type="ECO:0000256" key="1">
    <source>
        <dbReference type="ARBA" id="ARBA00022741"/>
    </source>
</evidence>
<name>A0A3S0HGR6_9CORY</name>
<organism evidence="4 5">
    <name type="scientific">Corynebacterium hylobatis</name>
    <dbReference type="NCBI Taxonomy" id="1859290"/>
    <lineage>
        <taxon>Bacteria</taxon>
        <taxon>Bacillati</taxon>
        <taxon>Actinomycetota</taxon>
        <taxon>Actinomycetes</taxon>
        <taxon>Mycobacteriales</taxon>
        <taxon>Corynebacteriaceae</taxon>
        <taxon>Corynebacterium</taxon>
    </lineage>
</organism>
<keyword evidence="2" id="KW-0067">ATP-binding</keyword>
<keyword evidence="1" id="KW-0547">Nucleotide-binding</keyword>
<evidence type="ECO:0000313" key="5">
    <source>
        <dbReference type="Proteomes" id="UP000274907"/>
    </source>
</evidence>
<dbReference type="Gene3D" id="3.30.230.10">
    <property type="match status" value="1"/>
</dbReference>
<dbReference type="RefSeq" id="WP_126120946.1">
    <property type="nucleotide sequence ID" value="NZ_RXHJ01000009.1"/>
</dbReference>
<dbReference type="PANTHER" id="PTHR10457:SF7">
    <property type="entry name" value="GALACTOKINASE-RELATED"/>
    <property type="match status" value="1"/>
</dbReference>
<evidence type="ECO:0000313" key="4">
    <source>
        <dbReference type="EMBL" id="RSZ62854.1"/>
    </source>
</evidence>
<evidence type="ECO:0000259" key="3">
    <source>
        <dbReference type="Pfam" id="PF10509"/>
    </source>
</evidence>
<protein>
    <submittedName>
        <fullName evidence="4">Galactokinase</fullName>
    </submittedName>
</protein>
<dbReference type="InterPro" id="IPR019539">
    <property type="entry name" value="GalKase_N"/>
</dbReference>
<proteinExistence type="predicted"/>
<accession>A0A3S0HGR6</accession>
<dbReference type="PRINTS" id="PR00959">
    <property type="entry name" value="MEVGALKINASE"/>
</dbReference>
<dbReference type="GO" id="GO:0004335">
    <property type="term" value="F:galactokinase activity"/>
    <property type="evidence" value="ECO:0007669"/>
    <property type="project" value="TreeGrafter"/>
</dbReference>
<keyword evidence="4" id="KW-0418">Kinase</keyword>
<comment type="caution">
    <text evidence="4">The sequence shown here is derived from an EMBL/GenBank/DDBJ whole genome shotgun (WGS) entry which is preliminary data.</text>
</comment>